<organism evidence="2 4">
    <name type="scientific">Nelumbo nucifera</name>
    <name type="common">Sacred lotus</name>
    <dbReference type="NCBI Taxonomy" id="4432"/>
    <lineage>
        <taxon>Eukaryota</taxon>
        <taxon>Viridiplantae</taxon>
        <taxon>Streptophyta</taxon>
        <taxon>Embryophyta</taxon>
        <taxon>Tracheophyta</taxon>
        <taxon>Spermatophyta</taxon>
        <taxon>Magnoliopsida</taxon>
        <taxon>Proteales</taxon>
        <taxon>Nelumbonaceae</taxon>
        <taxon>Nelumbo</taxon>
    </lineage>
</organism>
<sequence length="35" mass="3879">MDQTGPGERVEETRGDEGEGGNDREGNIMTEKERV</sequence>
<comment type="caution">
    <text evidence="2">The sequence shown here is derived from an EMBL/GenBank/DDBJ whole genome shotgun (WGS) entry which is preliminary data.</text>
</comment>
<dbReference type="EMBL" id="DUZY01000006">
    <property type="protein sequence ID" value="DAD43876.1"/>
    <property type="molecule type" value="Genomic_DNA"/>
</dbReference>
<reference evidence="2 4" key="1">
    <citation type="journal article" date="2020" name="Mol. Biol. Evol.">
        <title>Distinct Expression and Methylation Patterns for Genes with Different Fates following a Single Whole-Genome Duplication in Flowering Plants.</title>
        <authorList>
            <person name="Shi T."/>
            <person name="Rahmani R.S."/>
            <person name="Gugger P.F."/>
            <person name="Wang M."/>
            <person name="Li H."/>
            <person name="Zhang Y."/>
            <person name="Li Z."/>
            <person name="Wang Q."/>
            <person name="Van de Peer Y."/>
            <person name="Marchal K."/>
            <person name="Chen J."/>
        </authorList>
    </citation>
    <scope>NUCLEOTIDE SEQUENCE [LARGE SCALE GENOMIC DNA]</scope>
    <source>
        <tissue evidence="2">Leaf</tissue>
    </source>
</reference>
<evidence type="ECO:0000313" key="2">
    <source>
        <dbReference type="EMBL" id="DAD43876.1"/>
    </source>
</evidence>
<keyword evidence="4" id="KW-1185">Reference proteome</keyword>
<accession>A0A822ZLM2</accession>
<proteinExistence type="predicted"/>
<name>A0A822ZLM2_NELNU</name>
<evidence type="ECO:0000313" key="4">
    <source>
        <dbReference type="Proteomes" id="UP000607653"/>
    </source>
</evidence>
<feature type="region of interest" description="Disordered" evidence="1">
    <location>
        <begin position="1"/>
        <end position="35"/>
    </location>
</feature>
<dbReference type="AlphaFoldDB" id="A0A822ZLM2"/>
<protein>
    <submittedName>
        <fullName evidence="2">Uncharacterized protein</fullName>
    </submittedName>
</protein>
<feature type="compositionally biased region" description="Basic and acidic residues" evidence="1">
    <location>
        <begin position="8"/>
        <end position="35"/>
    </location>
</feature>
<evidence type="ECO:0000256" key="1">
    <source>
        <dbReference type="SAM" id="MobiDB-lite"/>
    </source>
</evidence>
<dbReference type="EMBL" id="DUZY01000006">
    <property type="protein sequence ID" value="DAD44126.1"/>
    <property type="molecule type" value="Genomic_DNA"/>
</dbReference>
<dbReference type="Proteomes" id="UP000607653">
    <property type="component" value="Unassembled WGS sequence"/>
</dbReference>
<evidence type="ECO:0000313" key="3">
    <source>
        <dbReference type="EMBL" id="DAD44126.1"/>
    </source>
</evidence>
<gene>
    <name evidence="2" type="ORF">HUJ06_002106</name>
    <name evidence="3" type="ORF">HUJ06_002356</name>
</gene>